<dbReference type="InterPro" id="IPR007219">
    <property type="entry name" value="XnlR_reg_dom"/>
</dbReference>
<reference evidence="6" key="1">
    <citation type="submission" date="2020-01" db="EMBL/GenBank/DDBJ databases">
        <authorList>
            <consortium name="DOE Joint Genome Institute"/>
            <person name="Haridas S."/>
            <person name="Albert R."/>
            <person name="Binder M."/>
            <person name="Bloem J."/>
            <person name="Labutti K."/>
            <person name="Salamov A."/>
            <person name="Andreopoulos B."/>
            <person name="Baker S.E."/>
            <person name="Barry K."/>
            <person name="Bills G."/>
            <person name="Bluhm B.H."/>
            <person name="Cannon C."/>
            <person name="Castanera R."/>
            <person name="Culley D.E."/>
            <person name="Daum C."/>
            <person name="Ezra D."/>
            <person name="Gonzalez J.B."/>
            <person name="Henrissat B."/>
            <person name="Kuo A."/>
            <person name="Liang C."/>
            <person name="Lipzen A."/>
            <person name="Lutzoni F."/>
            <person name="Magnuson J."/>
            <person name="Mondo S."/>
            <person name="Nolan M."/>
            <person name="Ohm R."/>
            <person name="Pangilinan J."/>
            <person name="Park H.-J."/>
            <person name="Ramirez L."/>
            <person name="Alfaro M."/>
            <person name="Sun H."/>
            <person name="Tritt A."/>
            <person name="Yoshinaga Y."/>
            <person name="Zwiers L.-H."/>
            <person name="Turgeon B.G."/>
            <person name="Goodwin S.B."/>
            <person name="Spatafora J.W."/>
            <person name="Crous P.W."/>
            <person name="Grigoriev I.V."/>
        </authorList>
    </citation>
    <scope>NUCLEOTIDE SEQUENCE</scope>
    <source>
        <strain evidence="6">CBS 342.82</strain>
    </source>
</reference>
<feature type="compositionally biased region" description="Basic and acidic residues" evidence="3">
    <location>
        <begin position="1"/>
        <end position="22"/>
    </location>
</feature>
<evidence type="ECO:0000313" key="5">
    <source>
        <dbReference type="Proteomes" id="UP000504637"/>
    </source>
</evidence>
<evidence type="ECO:0000256" key="3">
    <source>
        <dbReference type="SAM" id="MobiDB-lite"/>
    </source>
</evidence>
<dbReference type="GO" id="GO:0003677">
    <property type="term" value="F:DNA binding"/>
    <property type="evidence" value="ECO:0007669"/>
    <property type="project" value="InterPro"/>
</dbReference>
<protein>
    <recommendedName>
        <fullName evidence="4">Zn(2)-C6 fungal-type domain-containing protein</fullName>
    </recommendedName>
</protein>
<dbReference type="GeneID" id="54365211"/>
<dbReference type="CDD" id="cd00067">
    <property type="entry name" value="GAL4"/>
    <property type="match status" value="1"/>
</dbReference>
<dbReference type="Proteomes" id="UP000504637">
    <property type="component" value="Unplaced"/>
</dbReference>
<keyword evidence="5" id="KW-1185">Reference proteome</keyword>
<dbReference type="CDD" id="cd12148">
    <property type="entry name" value="fungal_TF_MHR"/>
    <property type="match status" value="1"/>
</dbReference>
<name>A0A6J3MAY8_9PEZI</name>
<dbReference type="PANTHER" id="PTHR46910:SF4">
    <property type="entry name" value="ZN(2)-C6 FUNGAL-TYPE DOMAIN-CONTAINING PROTEIN"/>
    <property type="match status" value="1"/>
</dbReference>
<dbReference type="InterPro" id="IPR036864">
    <property type="entry name" value="Zn2-C6_fun-type_DNA-bd_sf"/>
</dbReference>
<dbReference type="GO" id="GO:0008270">
    <property type="term" value="F:zinc ion binding"/>
    <property type="evidence" value="ECO:0007669"/>
    <property type="project" value="InterPro"/>
</dbReference>
<dbReference type="Pfam" id="PF00172">
    <property type="entry name" value="Zn_clus"/>
    <property type="match status" value="1"/>
</dbReference>
<evidence type="ECO:0000256" key="2">
    <source>
        <dbReference type="ARBA" id="ARBA00023242"/>
    </source>
</evidence>
<keyword evidence="1" id="KW-0479">Metal-binding</keyword>
<feature type="region of interest" description="Disordered" evidence="3">
    <location>
        <begin position="1"/>
        <end position="35"/>
    </location>
</feature>
<dbReference type="InterPro" id="IPR001138">
    <property type="entry name" value="Zn2Cys6_DnaBD"/>
</dbReference>
<keyword evidence="2" id="KW-0539">Nucleus</keyword>
<dbReference type="PANTHER" id="PTHR46910">
    <property type="entry name" value="TRANSCRIPTION FACTOR PDR1"/>
    <property type="match status" value="1"/>
</dbReference>
<dbReference type="GO" id="GO:0006351">
    <property type="term" value="P:DNA-templated transcription"/>
    <property type="evidence" value="ECO:0007669"/>
    <property type="project" value="InterPro"/>
</dbReference>
<evidence type="ECO:0000256" key="1">
    <source>
        <dbReference type="ARBA" id="ARBA00022723"/>
    </source>
</evidence>
<dbReference type="OrthoDB" id="422427at2759"/>
<dbReference type="Gene3D" id="4.10.240.10">
    <property type="entry name" value="Zn(2)-C6 fungal-type DNA-binding domain"/>
    <property type="match status" value="1"/>
</dbReference>
<dbReference type="SMART" id="SM00066">
    <property type="entry name" value="GAL4"/>
    <property type="match status" value="1"/>
</dbReference>
<feature type="compositionally biased region" description="Low complexity" evidence="3">
    <location>
        <begin position="720"/>
        <end position="738"/>
    </location>
</feature>
<organism evidence="6">
    <name type="scientific">Dissoconium aciculare CBS 342.82</name>
    <dbReference type="NCBI Taxonomy" id="1314786"/>
    <lineage>
        <taxon>Eukaryota</taxon>
        <taxon>Fungi</taxon>
        <taxon>Dikarya</taxon>
        <taxon>Ascomycota</taxon>
        <taxon>Pezizomycotina</taxon>
        <taxon>Dothideomycetes</taxon>
        <taxon>Dothideomycetidae</taxon>
        <taxon>Mycosphaerellales</taxon>
        <taxon>Dissoconiaceae</taxon>
        <taxon>Dissoconium</taxon>
    </lineage>
</organism>
<reference evidence="6" key="2">
    <citation type="submission" date="2020-04" db="EMBL/GenBank/DDBJ databases">
        <authorList>
            <consortium name="NCBI Genome Project"/>
        </authorList>
    </citation>
    <scope>NUCLEOTIDE SEQUENCE</scope>
    <source>
        <strain evidence="6">CBS 342.82</strain>
    </source>
</reference>
<dbReference type="PROSITE" id="PS50048">
    <property type="entry name" value="ZN2_CY6_FUNGAL_2"/>
    <property type="match status" value="1"/>
</dbReference>
<feature type="domain" description="Zn(2)-C6 fungal-type" evidence="4">
    <location>
        <begin position="41"/>
        <end position="89"/>
    </location>
</feature>
<gene>
    <name evidence="6" type="ORF">K489DRAFT_407877</name>
</gene>
<accession>A0A6J3MAY8</accession>
<dbReference type="SUPFAM" id="SSF57701">
    <property type="entry name" value="Zn2/Cys6 DNA-binding domain"/>
    <property type="match status" value="1"/>
</dbReference>
<evidence type="ECO:0000313" key="6">
    <source>
        <dbReference type="RefSeq" id="XP_033462222.1"/>
    </source>
</evidence>
<sequence>MTSDRDVSEPSDQPPDKVKIENMTDPDPSSSVPMRKRTVTACDQCRRRKTKCDGAHPCATCSSIGCRQQIRKLRAYGSLTTSLSLDCSYGTRIKQARGPKYVGYLEQKVSQLETQMKEVFSGDLRGNDDDDSVVGMHHSPTSTFGKSSRSAIDDPCCEIPPNRARETIASVEWGPDKDQIQKAGRRIFVETIRWPHNRPNASTRMSYGSPCGLEILRRLRALCSDYVDIASHQEDPNINSLINSLDFSFSIQRSSAQLGAGVDLPPEAEVVYLVDVAFREAFILWPFLERGYIDAIITYLFRGRELLQDDMTNRDNLALLQAVLALGQRHDSRSLINRDEGTWVGRNRHVPGSAKFFIAASQVVDTTNCSRNLVAVQTMLCFAIYTQSINAATLCNSFTNAATGAVLRMGLHELPSGLPYGERALGVRIWTAARVFDTYANSALGMPSQICLRPRFEDHLDRYPALTDPRSNTALVASDAHSKLMDILGMIVELCYYNNEHATKRDGGYSVQYLLLRSVEMKFNEWAKQYSSGNNLPLQNLSRPQLMLELSYEYARLLLFSPFSYSAAEQPPEDDASKAYGFATQAITCSSRLVWVIEALENQGNLNPSHPHIVHALAYACVVLLHAELSSSTKYTDDPDWGDFRDASTSAHRLLANLAQSSDAAAGCLISLTPLYNSPRTSQQLTRGAEFDMGVNAADAEMFSLPAFVPTSEALPDGHSLSGPSLQQSQQQQRQQRPASTAESMWMISLPPAHHYSNFNFHDPAT</sequence>
<dbReference type="RefSeq" id="XP_033462222.1">
    <property type="nucleotide sequence ID" value="XM_033607411.1"/>
</dbReference>
<proteinExistence type="predicted"/>
<dbReference type="GO" id="GO:0000981">
    <property type="term" value="F:DNA-binding transcription factor activity, RNA polymerase II-specific"/>
    <property type="evidence" value="ECO:0007669"/>
    <property type="project" value="InterPro"/>
</dbReference>
<evidence type="ECO:0000259" key="4">
    <source>
        <dbReference type="PROSITE" id="PS50048"/>
    </source>
</evidence>
<reference evidence="6" key="3">
    <citation type="submission" date="2025-08" db="UniProtKB">
        <authorList>
            <consortium name="RefSeq"/>
        </authorList>
    </citation>
    <scope>IDENTIFICATION</scope>
    <source>
        <strain evidence="6">CBS 342.82</strain>
    </source>
</reference>
<dbReference type="InterPro" id="IPR050987">
    <property type="entry name" value="AtrR-like"/>
</dbReference>
<feature type="region of interest" description="Disordered" evidence="3">
    <location>
        <begin position="714"/>
        <end position="742"/>
    </location>
</feature>
<dbReference type="Pfam" id="PF04082">
    <property type="entry name" value="Fungal_trans"/>
    <property type="match status" value="1"/>
</dbReference>
<dbReference type="AlphaFoldDB" id="A0A6J3MAY8"/>